<accession>A0A2Z6S9W6</accession>
<gene>
    <name evidence="2" type="ORF">RCL2_003121400</name>
    <name evidence="1" type="ORF">RclHR1_06780004</name>
</gene>
<dbReference type="InterPro" id="IPR032675">
    <property type="entry name" value="LRR_dom_sf"/>
</dbReference>
<keyword evidence="3" id="KW-1185">Reference proteome</keyword>
<dbReference type="Gene3D" id="3.80.10.10">
    <property type="entry name" value="Ribonuclease Inhibitor"/>
    <property type="match status" value="1"/>
</dbReference>
<evidence type="ECO:0008006" key="4">
    <source>
        <dbReference type="Google" id="ProtNLM"/>
    </source>
</evidence>
<proteinExistence type="predicted"/>
<evidence type="ECO:0000313" key="3">
    <source>
        <dbReference type="Proteomes" id="UP000247702"/>
    </source>
</evidence>
<evidence type="ECO:0000313" key="2">
    <source>
        <dbReference type="EMBL" id="GET04921.1"/>
    </source>
</evidence>
<organism evidence="1 3">
    <name type="scientific">Rhizophagus clarus</name>
    <dbReference type="NCBI Taxonomy" id="94130"/>
    <lineage>
        <taxon>Eukaryota</taxon>
        <taxon>Fungi</taxon>
        <taxon>Fungi incertae sedis</taxon>
        <taxon>Mucoromycota</taxon>
        <taxon>Glomeromycotina</taxon>
        <taxon>Glomeromycetes</taxon>
        <taxon>Glomerales</taxon>
        <taxon>Glomeraceae</taxon>
        <taxon>Rhizophagus</taxon>
    </lineage>
</organism>
<name>A0A2Z6S9W6_9GLOM</name>
<sequence length="498" mass="59347">MSRLNKDILFLTFERLKDDSKSLFSCLMVNKLWCETVIPILWRNPWNYSINYSNKSCLFTIITFYLSDDIKDFLERQGIQLPSVTTKSLLFDYLSFCRSINIDIINNIISIGTSLAYNQFLLQQEFYRLFMKKFSELKYFDMRSIKHQIFYFPEANNRLETLCELKCDTSIDSTYFYGLARTCQNIQKLTIINIKPKSNYGIAKLVEVQKNLKYFKWIDEFDDDDFTDPYKEIYLELEKKADTLDHLELIFLYVDYFYYHYTALQDLLPKLYKLKTLIINEFNYDNETMLKMLIYNDLEILDIGYITIHETSIIIENSGGHLKKLSLKPYDFVFYEGNLGEDSLIFIRKIYENCPLIEYLSLAFSPSKDHFIEFEKLLNICQNLKSLLLITSNFYTRETEEKILENGKETLKILIRSAPINLRELRFLYGFKVSLKTLEDFLEKWRGRPALSILTSNPIYEGDDYKKLINKYKSNGVIKSFRHEYTMNIEDMNFTFDF</sequence>
<dbReference type="AlphaFoldDB" id="A0A2Z6S9W6"/>
<reference evidence="2" key="2">
    <citation type="submission" date="2019-10" db="EMBL/GenBank/DDBJ databases">
        <title>Conservation and host-specific expression of non-tandemly repeated heterogenous ribosome RNA gene in arbuscular mycorrhizal fungi.</title>
        <authorList>
            <person name="Maeda T."/>
            <person name="Kobayashi Y."/>
            <person name="Nakagawa T."/>
            <person name="Ezawa T."/>
            <person name="Yamaguchi K."/>
            <person name="Bino T."/>
            <person name="Nishimoto Y."/>
            <person name="Shigenobu S."/>
            <person name="Kawaguchi M."/>
        </authorList>
    </citation>
    <scope>NUCLEOTIDE SEQUENCE</scope>
    <source>
        <strain evidence="2">HR1</strain>
    </source>
</reference>
<protein>
    <recommendedName>
        <fullName evidence="4">F-box domain-containing protein</fullName>
    </recommendedName>
</protein>
<dbReference type="Proteomes" id="UP000615446">
    <property type="component" value="Unassembled WGS sequence"/>
</dbReference>
<dbReference type="Proteomes" id="UP000247702">
    <property type="component" value="Unassembled WGS sequence"/>
</dbReference>
<dbReference type="EMBL" id="BLAL01000357">
    <property type="protein sequence ID" value="GET04921.1"/>
    <property type="molecule type" value="Genomic_DNA"/>
</dbReference>
<dbReference type="SUPFAM" id="SSF52047">
    <property type="entry name" value="RNI-like"/>
    <property type="match status" value="1"/>
</dbReference>
<reference evidence="1 3" key="1">
    <citation type="submission" date="2017-11" db="EMBL/GenBank/DDBJ databases">
        <title>The genome of Rhizophagus clarus HR1 reveals common genetic basis of auxotrophy among arbuscular mycorrhizal fungi.</title>
        <authorList>
            <person name="Kobayashi Y."/>
        </authorList>
    </citation>
    <scope>NUCLEOTIDE SEQUENCE [LARGE SCALE GENOMIC DNA]</scope>
    <source>
        <strain evidence="1 3">HR1</strain>
    </source>
</reference>
<dbReference type="EMBL" id="BEXD01004068">
    <property type="protein sequence ID" value="GBC06340.1"/>
    <property type="molecule type" value="Genomic_DNA"/>
</dbReference>
<comment type="caution">
    <text evidence="1">The sequence shown here is derived from an EMBL/GenBank/DDBJ whole genome shotgun (WGS) entry which is preliminary data.</text>
</comment>
<evidence type="ECO:0000313" key="1">
    <source>
        <dbReference type="EMBL" id="GBC06340.1"/>
    </source>
</evidence>
<dbReference type="OrthoDB" id="2310233at2759"/>